<protein>
    <submittedName>
        <fullName evidence="1">Uncharacterized protein</fullName>
    </submittedName>
</protein>
<reference evidence="2" key="2">
    <citation type="submission" date="2015-01" db="EMBL/GenBank/DDBJ databases">
        <title>Evolutionary Origins and Diversification of the Mycorrhizal Mutualists.</title>
        <authorList>
            <consortium name="DOE Joint Genome Institute"/>
            <consortium name="Mycorrhizal Genomics Consortium"/>
            <person name="Kohler A."/>
            <person name="Kuo A."/>
            <person name="Nagy L.G."/>
            <person name="Floudas D."/>
            <person name="Copeland A."/>
            <person name="Barry K.W."/>
            <person name="Cichocki N."/>
            <person name="Veneault-Fourrey C."/>
            <person name="LaButti K."/>
            <person name="Lindquist E.A."/>
            <person name="Lipzen A."/>
            <person name="Lundell T."/>
            <person name="Morin E."/>
            <person name="Murat C."/>
            <person name="Riley R."/>
            <person name="Ohm R."/>
            <person name="Sun H."/>
            <person name="Tunlid A."/>
            <person name="Henrissat B."/>
            <person name="Grigoriev I.V."/>
            <person name="Hibbett D.S."/>
            <person name="Martin F."/>
        </authorList>
    </citation>
    <scope>NUCLEOTIDE SEQUENCE [LARGE SCALE GENOMIC DNA]</scope>
    <source>
        <strain evidence="2">441</strain>
    </source>
</reference>
<name>A0A0C9ZCN1_9AGAM</name>
<proteinExistence type="predicted"/>
<dbReference type="AlphaFoldDB" id="A0A0C9ZCN1"/>
<organism evidence="1 2">
    <name type="scientific">Pisolithus microcarpus 441</name>
    <dbReference type="NCBI Taxonomy" id="765257"/>
    <lineage>
        <taxon>Eukaryota</taxon>
        <taxon>Fungi</taxon>
        <taxon>Dikarya</taxon>
        <taxon>Basidiomycota</taxon>
        <taxon>Agaricomycotina</taxon>
        <taxon>Agaricomycetes</taxon>
        <taxon>Agaricomycetidae</taxon>
        <taxon>Boletales</taxon>
        <taxon>Sclerodermatineae</taxon>
        <taxon>Pisolithaceae</taxon>
        <taxon>Pisolithus</taxon>
    </lineage>
</organism>
<dbReference type="HOGENOM" id="CLU_2850547_0_0_1"/>
<dbReference type="Proteomes" id="UP000054018">
    <property type="component" value="Unassembled WGS sequence"/>
</dbReference>
<evidence type="ECO:0000313" key="2">
    <source>
        <dbReference type="Proteomes" id="UP000054018"/>
    </source>
</evidence>
<reference evidence="1 2" key="1">
    <citation type="submission" date="2014-04" db="EMBL/GenBank/DDBJ databases">
        <authorList>
            <consortium name="DOE Joint Genome Institute"/>
            <person name="Kuo A."/>
            <person name="Kohler A."/>
            <person name="Costa M.D."/>
            <person name="Nagy L.G."/>
            <person name="Floudas D."/>
            <person name="Copeland A."/>
            <person name="Barry K.W."/>
            <person name="Cichocki N."/>
            <person name="Veneault-Fourrey C."/>
            <person name="LaButti K."/>
            <person name="Lindquist E.A."/>
            <person name="Lipzen A."/>
            <person name="Lundell T."/>
            <person name="Morin E."/>
            <person name="Murat C."/>
            <person name="Sun H."/>
            <person name="Tunlid A."/>
            <person name="Henrissat B."/>
            <person name="Grigoriev I.V."/>
            <person name="Hibbett D.S."/>
            <person name="Martin F."/>
            <person name="Nordberg H.P."/>
            <person name="Cantor M.N."/>
            <person name="Hua S.X."/>
        </authorList>
    </citation>
    <scope>NUCLEOTIDE SEQUENCE [LARGE SCALE GENOMIC DNA]</scope>
    <source>
        <strain evidence="1 2">441</strain>
    </source>
</reference>
<accession>A0A0C9ZCN1</accession>
<gene>
    <name evidence="1" type="ORF">PISMIDRAFT_684964</name>
</gene>
<sequence>MHGLDNDRLHGRRGDPLETRSAGLVITMRPLHHLSIGLGNFLTPVLSPIAAATPWCDLCDLEEFS</sequence>
<dbReference type="EMBL" id="KN833821">
    <property type="protein sequence ID" value="KIK17723.1"/>
    <property type="molecule type" value="Genomic_DNA"/>
</dbReference>
<evidence type="ECO:0000313" key="1">
    <source>
        <dbReference type="EMBL" id="KIK17723.1"/>
    </source>
</evidence>
<keyword evidence="2" id="KW-1185">Reference proteome</keyword>